<protein>
    <submittedName>
        <fullName evidence="1">Uncharacterized protein</fullName>
    </submittedName>
</protein>
<dbReference type="Proteomes" id="UP000000814">
    <property type="component" value="Chromosome"/>
</dbReference>
<name>Q97HS2_CLOAB</name>
<dbReference type="HOGENOM" id="CLU_065782_0_0_9"/>
<dbReference type="RefSeq" id="WP_010965239.1">
    <property type="nucleotide sequence ID" value="NC_003030.1"/>
</dbReference>
<accession>Q97HS2</accession>
<dbReference type="eggNOG" id="COG4712">
    <property type="taxonomic scope" value="Bacteria"/>
</dbReference>
<dbReference type="AlphaFoldDB" id="Q97HS2"/>
<dbReference type="EMBL" id="AE001437">
    <property type="protein sequence ID" value="AAK79898.1"/>
    <property type="molecule type" value="Genomic_DNA"/>
</dbReference>
<dbReference type="PATRIC" id="fig|272562.8.peg.2140"/>
<proteinExistence type="predicted"/>
<dbReference type="PIR" id="G97138">
    <property type="entry name" value="G97138"/>
</dbReference>
<evidence type="ECO:0000313" key="2">
    <source>
        <dbReference type="Proteomes" id="UP000000814"/>
    </source>
</evidence>
<dbReference type="OrthoDB" id="9805874at2"/>
<dbReference type="KEGG" id="cac:CA_C1936"/>
<dbReference type="GeneID" id="44998425"/>
<gene>
    <name evidence="1" type="ordered locus">CA_C1936</name>
</gene>
<dbReference type="STRING" id="272562.CA_C1936"/>
<reference evidence="1 2" key="1">
    <citation type="journal article" date="2001" name="J. Bacteriol.">
        <title>Genome sequence and comparative analysis of the solvent-producing bacterium Clostridium acetobutylicum.</title>
        <authorList>
            <person name="Nolling J."/>
            <person name="Breton G."/>
            <person name="Omelchenko M.V."/>
            <person name="Makarova K.S."/>
            <person name="Zeng Q."/>
            <person name="Gibson R."/>
            <person name="Lee H.M."/>
            <person name="Dubois J."/>
            <person name="Qiu D."/>
            <person name="Hitti J."/>
            <person name="Wolf Y.I."/>
            <person name="Tatusov R.L."/>
            <person name="Sabathe F."/>
            <person name="Doucette-Stamm L."/>
            <person name="Soucaille P."/>
            <person name="Daly M.J."/>
            <person name="Bennett G.N."/>
            <person name="Koonin E.V."/>
            <person name="Smith D.R."/>
        </authorList>
    </citation>
    <scope>NUCLEOTIDE SEQUENCE [LARGE SCALE GENOMIC DNA]</scope>
    <source>
        <strain evidence="2">ATCC 824 / DSM 792 / JCM 1419 / LMG 5710 / VKM B-1787</strain>
    </source>
</reference>
<evidence type="ECO:0000313" key="1">
    <source>
        <dbReference type="EMBL" id="AAK79898.1"/>
    </source>
</evidence>
<keyword evidence="2" id="KW-1185">Reference proteome</keyword>
<sequence length="229" mass="26059">MANIRLLKASEIECRVQSVKKSGCVLLLYKDARCDMKILDETFGVLGWEREHQLVNGNLFCTVRVYDEDKQMWISKQDVGTESNTEKEKGQASDSFKRACFNFGIGRELYTSPFIWIGLKPDEVTENKGRVQLSPKIHFKVKSINYNQEREINQLEIVDNNNVVRYKLGTKISTDIDKATVSIPLDKKATVKPNSNTYKCAVCGKSVSEKVASYSKSKFGKVLCMEHQK</sequence>
<organism evidence="1 2">
    <name type="scientific">Clostridium acetobutylicum (strain ATCC 824 / DSM 792 / JCM 1419 / IAM 19013 / LMG 5710 / NBRC 13948 / NRRL B-527 / VKM B-1787 / 2291 / W)</name>
    <dbReference type="NCBI Taxonomy" id="272562"/>
    <lineage>
        <taxon>Bacteria</taxon>
        <taxon>Bacillati</taxon>
        <taxon>Bacillota</taxon>
        <taxon>Clostridia</taxon>
        <taxon>Eubacteriales</taxon>
        <taxon>Clostridiaceae</taxon>
        <taxon>Clostridium</taxon>
    </lineage>
</organism>